<dbReference type="CDD" id="cd07033">
    <property type="entry name" value="TPP_PYR_DXS_TK_like"/>
    <property type="match status" value="1"/>
</dbReference>
<feature type="binding site" evidence="10">
    <location>
        <begin position="149"/>
        <end position="150"/>
    </location>
    <ligand>
        <name>thiamine diphosphate</name>
        <dbReference type="ChEBI" id="CHEBI:58937"/>
    </ligand>
</feature>
<evidence type="ECO:0000256" key="1">
    <source>
        <dbReference type="ARBA" id="ARBA00004980"/>
    </source>
</evidence>
<evidence type="ECO:0000256" key="5">
    <source>
        <dbReference type="ARBA" id="ARBA00022723"/>
    </source>
</evidence>
<dbReference type="InterPro" id="IPR033248">
    <property type="entry name" value="Transketolase_C"/>
</dbReference>
<dbReference type="Gene3D" id="3.40.50.920">
    <property type="match status" value="1"/>
</dbReference>
<comment type="caution">
    <text evidence="12">The sequence shown here is derived from an EMBL/GenBank/DDBJ whole genome shotgun (WGS) entry which is preliminary data.</text>
</comment>
<comment type="function">
    <text evidence="10">Catalyzes the acyloin condensation reaction between C atoms 2 and 3 of pyruvate and glyceraldehyde 3-phosphate to yield 1-deoxy-D-xylulose-5-phosphate (DXP).</text>
</comment>
<evidence type="ECO:0000313" key="12">
    <source>
        <dbReference type="EMBL" id="KGN93361.1"/>
    </source>
</evidence>
<dbReference type="InterPro" id="IPR029061">
    <property type="entry name" value="THDP-binding"/>
</dbReference>
<dbReference type="SMART" id="SM00861">
    <property type="entry name" value="Transket_pyr"/>
    <property type="match status" value="1"/>
</dbReference>
<keyword evidence="5 10" id="KW-0479">Metal-binding</keyword>
<comment type="similarity">
    <text evidence="2 10">Belongs to the transketolase family. DXPS subfamily.</text>
</comment>
<comment type="catalytic activity">
    <reaction evidence="10">
        <text>D-glyceraldehyde 3-phosphate + pyruvate + H(+) = 1-deoxy-D-xylulose 5-phosphate + CO2</text>
        <dbReference type="Rhea" id="RHEA:12605"/>
        <dbReference type="ChEBI" id="CHEBI:15361"/>
        <dbReference type="ChEBI" id="CHEBI:15378"/>
        <dbReference type="ChEBI" id="CHEBI:16526"/>
        <dbReference type="ChEBI" id="CHEBI:57792"/>
        <dbReference type="ChEBI" id="CHEBI:59776"/>
        <dbReference type="EC" id="2.2.1.7"/>
    </reaction>
</comment>
<dbReference type="NCBIfam" id="NF003933">
    <property type="entry name" value="PRK05444.2-2"/>
    <property type="match status" value="1"/>
</dbReference>
<dbReference type="Gene3D" id="3.40.50.970">
    <property type="match status" value="2"/>
</dbReference>
<evidence type="ECO:0000256" key="7">
    <source>
        <dbReference type="ARBA" id="ARBA00022977"/>
    </source>
</evidence>
<dbReference type="Pfam" id="PF02780">
    <property type="entry name" value="Transketolase_C"/>
    <property type="match status" value="1"/>
</dbReference>
<evidence type="ECO:0000313" key="13">
    <source>
        <dbReference type="Proteomes" id="UP000030101"/>
    </source>
</evidence>
<dbReference type="EMBL" id="JQZV01000003">
    <property type="protein sequence ID" value="KGN93361.1"/>
    <property type="molecule type" value="Genomic_DNA"/>
</dbReference>
<dbReference type="NCBIfam" id="TIGR00204">
    <property type="entry name" value="dxs"/>
    <property type="match status" value="1"/>
</dbReference>
<organism evidence="12 13">
    <name type="scientific">Porphyromonas canoris</name>
    <dbReference type="NCBI Taxonomy" id="36875"/>
    <lineage>
        <taxon>Bacteria</taxon>
        <taxon>Pseudomonadati</taxon>
        <taxon>Bacteroidota</taxon>
        <taxon>Bacteroidia</taxon>
        <taxon>Bacteroidales</taxon>
        <taxon>Porphyromonadaceae</taxon>
        <taxon>Porphyromonas</taxon>
    </lineage>
</organism>
<dbReference type="InterPro" id="IPR005477">
    <property type="entry name" value="Dxylulose-5-P_synthase"/>
</dbReference>
<dbReference type="RefSeq" id="WP_036788793.1">
    <property type="nucleotide sequence ID" value="NZ_JQZV01000003.1"/>
</dbReference>
<dbReference type="Pfam" id="PF02779">
    <property type="entry name" value="Transket_pyr"/>
    <property type="match status" value="1"/>
</dbReference>
<keyword evidence="9 10" id="KW-0414">Isoprene biosynthesis</keyword>
<feature type="binding site" evidence="10">
    <location>
        <position position="374"/>
    </location>
    <ligand>
        <name>thiamine diphosphate</name>
        <dbReference type="ChEBI" id="CHEBI:58937"/>
    </ligand>
</feature>
<feature type="binding site" evidence="10">
    <location>
        <position position="177"/>
    </location>
    <ligand>
        <name>thiamine diphosphate</name>
        <dbReference type="ChEBI" id="CHEBI:58937"/>
    </ligand>
</feature>
<evidence type="ECO:0000256" key="10">
    <source>
        <dbReference type="HAMAP-Rule" id="MF_00315"/>
    </source>
</evidence>
<feature type="binding site" evidence="10">
    <location>
        <position position="177"/>
    </location>
    <ligand>
        <name>Mg(2+)</name>
        <dbReference type="ChEBI" id="CHEBI:18420"/>
    </ligand>
</feature>
<feature type="binding site" evidence="10">
    <location>
        <position position="148"/>
    </location>
    <ligand>
        <name>Mg(2+)</name>
        <dbReference type="ChEBI" id="CHEBI:18420"/>
    </ligand>
</feature>
<feature type="binding site" evidence="10">
    <location>
        <position position="76"/>
    </location>
    <ligand>
        <name>thiamine diphosphate</name>
        <dbReference type="ChEBI" id="CHEBI:58937"/>
    </ligand>
</feature>
<sequence length="640" mass="71143">MMNYPLLDNINTPGDIKHLKEEELPLLCEEIRLFLIDTLSRNPGHLGAGLGVVELTVALHYVYDTPEDKLIWDVGHQAYPHKVLTGRKDRFETLRKWNGLSGFPSRAESSYDAFIAGHASNSISAALGFSVANRLCGRKEKVVAIIGDGSMTGGLAFEGINNASNSPNDLLIILNDNNMSIDPSTGGLNKALVDLITNKTYNKLRYTAYKGLSSMNLMDKQKKKKVVRFHNSIKSLFSEHRNLFNGFDVRYFGPVDGHDVIYLVKVLRDIKEFSGPKLLHLITTKGKGYKPAEESQVVWHAPGKFNSKNGERLSSSSDHPQPPRYQDVFGETLVELAEMDERVVGVTPAMATGCSMTLLQKRFPERTFDVGIAEGHAVTFSAGLSLSGLIPFCNIYSTFSQRAYDNIIHDVAMQKAPVIFCFDRAGLVGEDGCTHHGLYDIASLRTIPGLVLCSPRNEMQLRNMMYTAYKHPEFCPIVIRYPRGSGHTIEWKTPLEEMEIGKGEKLKEGKGIAVLTYGPIVCNAIEAIDEMQKNGEPTPALYDMKFVKPLDDTILREILSEGYKAVITIEDGSRKGGIGSAILEWFSEYSEQNQSIPKVYMLGIDDEFIPHGSVPEQYAYSQIDTQSILKKIKAVYASLL</sequence>
<keyword evidence="8 10" id="KW-0786">Thiamine pyrophosphate</keyword>
<feature type="binding site" evidence="10">
    <location>
        <begin position="117"/>
        <end position="119"/>
    </location>
    <ligand>
        <name>thiamine diphosphate</name>
        <dbReference type="ChEBI" id="CHEBI:58937"/>
    </ligand>
</feature>
<feature type="binding site" evidence="10">
    <location>
        <position position="289"/>
    </location>
    <ligand>
        <name>thiamine diphosphate</name>
        <dbReference type="ChEBI" id="CHEBI:58937"/>
    </ligand>
</feature>
<comment type="pathway">
    <text evidence="1 10">Metabolic intermediate biosynthesis; 1-deoxy-D-xylulose 5-phosphate biosynthesis; 1-deoxy-D-xylulose 5-phosphate from D-glyceraldehyde 3-phosphate and pyruvate: step 1/1.</text>
</comment>
<dbReference type="PANTHER" id="PTHR43322:SF5">
    <property type="entry name" value="1-DEOXY-D-XYLULOSE-5-PHOSPHATE SYNTHASE, CHLOROPLASTIC"/>
    <property type="match status" value="1"/>
</dbReference>
<dbReference type="EC" id="2.2.1.7" evidence="10"/>
<dbReference type="SUPFAM" id="SSF52922">
    <property type="entry name" value="TK C-terminal domain-like"/>
    <property type="match status" value="1"/>
</dbReference>
<evidence type="ECO:0000256" key="9">
    <source>
        <dbReference type="ARBA" id="ARBA00023229"/>
    </source>
</evidence>
<dbReference type="InterPro" id="IPR009014">
    <property type="entry name" value="Transketo_C/PFOR_II"/>
</dbReference>
<evidence type="ECO:0000256" key="8">
    <source>
        <dbReference type="ARBA" id="ARBA00023052"/>
    </source>
</evidence>
<feature type="domain" description="Transketolase-like pyrimidine-binding" evidence="11">
    <location>
        <begin position="323"/>
        <end position="489"/>
    </location>
</feature>
<reference evidence="12 13" key="1">
    <citation type="submission" date="2014-08" db="EMBL/GenBank/DDBJ databases">
        <title>Porphyromonas canoris strain:OH2762 Genome sequencing.</title>
        <authorList>
            <person name="Wallis C."/>
            <person name="Deusch O."/>
            <person name="O'Flynn C."/>
            <person name="Davis I."/>
            <person name="Jospin G."/>
            <person name="Darling A.E."/>
            <person name="Coil D.A."/>
            <person name="Alexiev A."/>
            <person name="Horsfall A."/>
            <person name="Kirkwood N."/>
            <person name="Harris S."/>
            <person name="Eisen J.A."/>
        </authorList>
    </citation>
    <scope>NUCLEOTIDE SEQUENCE [LARGE SCALE GENOMIC DNA]</scope>
    <source>
        <strain evidence="13">COT-108 OH2762</strain>
    </source>
</reference>
<evidence type="ECO:0000256" key="6">
    <source>
        <dbReference type="ARBA" id="ARBA00022842"/>
    </source>
</evidence>
<dbReference type="GO" id="GO:0008661">
    <property type="term" value="F:1-deoxy-D-xylulose-5-phosphate synthase activity"/>
    <property type="evidence" value="ECO:0007669"/>
    <property type="project" value="UniProtKB-EC"/>
</dbReference>
<dbReference type="Pfam" id="PF13292">
    <property type="entry name" value="DXP_synthase_N"/>
    <property type="match status" value="1"/>
</dbReference>
<evidence type="ECO:0000259" key="11">
    <source>
        <dbReference type="SMART" id="SM00861"/>
    </source>
</evidence>
<keyword evidence="4 10" id="KW-0808">Transferase</keyword>
<dbReference type="HAMAP" id="MF_00315">
    <property type="entry name" value="DXP_synth"/>
    <property type="match status" value="1"/>
</dbReference>
<comment type="cofactor">
    <cofactor evidence="10">
        <name>thiamine diphosphate</name>
        <dbReference type="ChEBI" id="CHEBI:58937"/>
    </cofactor>
    <text evidence="10">Binds 1 thiamine pyrophosphate per subunit.</text>
</comment>
<dbReference type="CDD" id="cd02007">
    <property type="entry name" value="TPP_DXS"/>
    <property type="match status" value="1"/>
</dbReference>
<evidence type="ECO:0000256" key="2">
    <source>
        <dbReference type="ARBA" id="ARBA00011081"/>
    </source>
</evidence>
<comment type="subunit">
    <text evidence="3 10">Homodimer.</text>
</comment>
<protein>
    <recommendedName>
        <fullName evidence="10">1-deoxy-D-xylulose-5-phosphate synthase</fullName>
        <ecNumber evidence="10">2.2.1.7</ecNumber>
    </recommendedName>
    <alternativeName>
        <fullName evidence="10">1-deoxyxylulose-5-phosphate synthase</fullName>
        <shortName evidence="10">DXP synthase</shortName>
        <shortName evidence="10">DXPS</shortName>
    </alternativeName>
</protein>
<dbReference type="PANTHER" id="PTHR43322">
    <property type="entry name" value="1-D-DEOXYXYLULOSE 5-PHOSPHATE SYNTHASE-RELATED"/>
    <property type="match status" value="1"/>
</dbReference>
<keyword evidence="13" id="KW-1185">Reference proteome</keyword>
<dbReference type="Proteomes" id="UP000030101">
    <property type="component" value="Unassembled WGS sequence"/>
</dbReference>
<accession>A0ABR4XMN3</accession>
<keyword evidence="7 10" id="KW-0784">Thiamine biosynthesis</keyword>
<name>A0ABR4XMN3_9PORP</name>
<dbReference type="InterPro" id="IPR005475">
    <property type="entry name" value="Transketolase-like_Pyr-bd"/>
</dbReference>
<comment type="cofactor">
    <cofactor evidence="10">
        <name>Mg(2+)</name>
        <dbReference type="ChEBI" id="CHEBI:18420"/>
    </cofactor>
    <text evidence="10">Binds 1 Mg(2+) ion per subunit.</text>
</comment>
<gene>
    <name evidence="10" type="primary">dxs</name>
    <name evidence="12" type="ORF">HQ43_01585</name>
</gene>
<keyword evidence="6 10" id="KW-0460">Magnesium</keyword>
<proteinExistence type="inferred from homology"/>
<evidence type="ECO:0000256" key="3">
    <source>
        <dbReference type="ARBA" id="ARBA00011738"/>
    </source>
</evidence>
<evidence type="ECO:0000256" key="4">
    <source>
        <dbReference type="ARBA" id="ARBA00022679"/>
    </source>
</evidence>
<dbReference type="SUPFAM" id="SSF52518">
    <property type="entry name" value="Thiamin diphosphate-binding fold (THDP-binding)"/>
    <property type="match status" value="2"/>
</dbReference>